<dbReference type="EMBL" id="MHSR01000013">
    <property type="protein sequence ID" value="OHA46675.1"/>
    <property type="molecule type" value="Genomic_DNA"/>
</dbReference>
<evidence type="ECO:0000313" key="2">
    <source>
        <dbReference type="EMBL" id="OHA46675.1"/>
    </source>
</evidence>
<evidence type="ECO:0000313" key="3">
    <source>
        <dbReference type="Proteomes" id="UP000178869"/>
    </source>
</evidence>
<sequence>MPSSTQSFLQFEQIRDDVIVLKDGSLRAILMVSATNFGLKSQDEQEAIIYGFQNFLNSLDFNLQIFVHSRRLNISGYLSTLSQLEAAQENELLKIQTQEYIEFIRSFVETVSIMSKTYYVIVPFALEAAAAKDTGPLGSIKSTLLPASRKEFFIDAAKFHEFRNQLVQRVEFVEQGLRGLGSRSTMLTTEELIELIWGLYNPEKEETGGVPDMAALNAEA</sequence>
<comment type="caution">
    <text evidence="2">The sequence shown here is derived from an EMBL/GenBank/DDBJ whole genome shotgun (WGS) entry which is preliminary data.</text>
</comment>
<proteinExistence type="predicted"/>
<name>A0A1G2PEB4_9BACT</name>
<organism evidence="2 3">
    <name type="scientific">Candidatus Terrybacteria bacterium RIFCSPHIGHO2_01_FULL_43_35</name>
    <dbReference type="NCBI Taxonomy" id="1802361"/>
    <lineage>
        <taxon>Bacteria</taxon>
        <taxon>Candidatus Terryibacteriota</taxon>
    </lineage>
</organism>
<feature type="domain" description="TraC-like" evidence="1">
    <location>
        <begin position="16"/>
        <end position="200"/>
    </location>
</feature>
<reference evidence="2 3" key="1">
    <citation type="journal article" date="2016" name="Nat. Commun.">
        <title>Thousands of microbial genomes shed light on interconnected biogeochemical processes in an aquifer system.</title>
        <authorList>
            <person name="Anantharaman K."/>
            <person name="Brown C.T."/>
            <person name="Hug L.A."/>
            <person name="Sharon I."/>
            <person name="Castelle C.J."/>
            <person name="Probst A.J."/>
            <person name="Thomas B.C."/>
            <person name="Singh A."/>
            <person name="Wilkins M.J."/>
            <person name="Karaoz U."/>
            <person name="Brodie E.L."/>
            <person name="Williams K.H."/>
            <person name="Hubbard S.S."/>
            <person name="Banfield J.F."/>
        </authorList>
    </citation>
    <scope>NUCLEOTIDE SEQUENCE [LARGE SCALE GENOMIC DNA]</scope>
</reference>
<accession>A0A1G2PEB4</accession>
<evidence type="ECO:0000259" key="1">
    <source>
        <dbReference type="Pfam" id="PF26593"/>
    </source>
</evidence>
<dbReference type="AlphaFoldDB" id="A0A1G2PEB4"/>
<dbReference type="InterPro" id="IPR058596">
    <property type="entry name" value="TraC-like_dom"/>
</dbReference>
<gene>
    <name evidence="2" type="ORF">A2828_02105</name>
</gene>
<dbReference type="Pfam" id="PF26593">
    <property type="entry name" value="TraC-like"/>
    <property type="match status" value="1"/>
</dbReference>
<protein>
    <recommendedName>
        <fullName evidence="1">TraC-like domain-containing protein</fullName>
    </recommendedName>
</protein>
<dbReference type="Proteomes" id="UP000178869">
    <property type="component" value="Unassembled WGS sequence"/>
</dbReference>